<comment type="caution">
    <text evidence="12">The sequence shown here is derived from an EMBL/GenBank/DDBJ whole genome shotgun (WGS) entry which is preliminary data.</text>
</comment>
<evidence type="ECO:0000256" key="8">
    <source>
        <dbReference type="ARBA" id="ARBA00023136"/>
    </source>
</evidence>
<keyword evidence="8" id="KW-0472">Membrane</keyword>
<dbReference type="GO" id="GO:0003774">
    <property type="term" value="F:cytoskeletal motor activity"/>
    <property type="evidence" value="ECO:0007669"/>
    <property type="project" value="InterPro"/>
</dbReference>
<evidence type="ECO:0000256" key="4">
    <source>
        <dbReference type="ARBA" id="ARBA00021898"/>
    </source>
</evidence>
<dbReference type="PANTHER" id="PTHR30034:SF6">
    <property type="entry name" value="YOP PROTEINS TRANSLOCATION PROTEIN Q"/>
    <property type="match status" value="1"/>
</dbReference>
<dbReference type="Gene3D" id="3.40.1550.10">
    <property type="entry name" value="CheC-like"/>
    <property type="match status" value="1"/>
</dbReference>
<keyword evidence="9" id="KW-0975">Bacterial flagellum</keyword>
<keyword evidence="12" id="KW-0282">Flagellum</keyword>
<keyword evidence="12" id="KW-0966">Cell projection</keyword>
<keyword evidence="13" id="KW-1185">Reference proteome</keyword>
<dbReference type="PRINTS" id="PR00955">
    <property type="entry name" value="FLGMOTORFLIM"/>
</dbReference>
<evidence type="ECO:0000256" key="2">
    <source>
        <dbReference type="ARBA" id="ARBA00004202"/>
    </source>
</evidence>
<protein>
    <recommendedName>
        <fullName evidence="4">Flagellar motor switch protein FliM</fullName>
    </recommendedName>
</protein>
<dbReference type="Pfam" id="PF02154">
    <property type="entry name" value="FliM"/>
    <property type="match status" value="1"/>
</dbReference>
<name>A0A556QPU3_9BACT</name>
<gene>
    <name evidence="12" type="ORF">FPL22_04915</name>
</gene>
<evidence type="ECO:0000256" key="1">
    <source>
        <dbReference type="ARBA" id="ARBA00004117"/>
    </source>
</evidence>
<evidence type="ECO:0000313" key="13">
    <source>
        <dbReference type="Proteomes" id="UP000315648"/>
    </source>
</evidence>
<dbReference type="RefSeq" id="WP_144228990.1">
    <property type="nucleotide sequence ID" value="NZ_CBCRVV010000002.1"/>
</dbReference>
<sequence length="343" mass="38846">MSDDNDLSSILDQSEIDRLLSQAVEPAKPLIYRADGRRDANAAAPKVEAYDFRNPVFLTEVDLRRLRLIHEDFIRYLSARLALFLRMECTMKMSKLTTLTYAKFTEGLPNPTHLCLFKVEPLQGVGILDINPRLALTLVDRMLGGRGHSVKVDRYLTEIEIALLEDILRIVLEEWCGQWHHDTDLHPEIIGHENNGRFLQTSPKDAIMLALTIEFDFGDCAEPIQIGVPYYTIEPMVKSIQAKRNRDSSPAQTRATAEWKDVYAHIALPTHAEWDAFDLSLRELTQLRVGDVLELPVDIVDKTRICLAGVPKFNGTVGLDDDKVVVKISEKLKTEETSHAHAH</sequence>
<dbReference type="Proteomes" id="UP000315648">
    <property type="component" value="Unassembled WGS sequence"/>
</dbReference>
<dbReference type="GO" id="GO:0050918">
    <property type="term" value="P:positive chemotaxis"/>
    <property type="evidence" value="ECO:0007669"/>
    <property type="project" value="TreeGrafter"/>
</dbReference>
<organism evidence="12 13">
    <name type="scientific">Rariglobus hedericola</name>
    <dbReference type="NCBI Taxonomy" id="2597822"/>
    <lineage>
        <taxon>Bacteria</taxon>
        <taxon>Pseudomonadati</taxon>
        <taxon>Verrucomicrobiota</taxon>
        <taxon>Opitutia</taxon>
        <taxon>Opitutales</taxon>
        <taxon>Opitutaceae</taxon>
        <taxon>Rariglobus</taxon>
    </lineage>
</organism>
<dbReference type="GO" id="GO:0009425">
    <property type="term" value="C:bacterial-type flagellum basal body"/>
    <property type="evidence" value="ECO:0007669"/>
    <property type="project" value="UniProtKB-SubCell"/>
</dbReference>
<reference evidence="12 13" key="1">
    <citation type="submission" date="2019-07" db="EMBL/GenBank/DDBJ databases">
        <title>Description of 53C-WASEF.</title>
        <authorList>
            <person name="Pitt A."/>
            <person name="Hahn M.W."/>
        </authorList>
    </citation>
    <scope>NUCLEOTIDE SEQUENCE [LARGE SCALE GENOMIC DNA]</scope>
    <source>
        <strain evidence="12 13">53C-WASEF</strain>
    </source>
</reference>
<dbReference type="InterPro" id="IPR001689">
    <property type="entry name" value="Flag_FliM"/>
</dbReference>
<feature type="domain" description="Flagellar motor switch protein FliN-like C-terminal" evidence="11">
    <location>
        <begin position="266"/>
        <end position="332"/>
    </location>
</feature>
<dbReference type="EMBL" id="VMBG01000001">
    <property type="protein sequence ID" value="TSJ78649.1"/>
    <property type="molecule type" value="Genomic_DNA"/>
</dbReference>
<keyword evidence="6" id="KW-0145">Chemotaxis</keyword>
<dbReference type="AlphaFoldDB" id="A0A556QPU3"/>
<dbReference type="CDD" id="cd17908">
    <property type="entry name" value="FliM"/>
    <property type="match status" value="1"/>
</dbReference>
<dbReference type="SUPFAM" id="SSF101801">
    <property type="entry name" value="Surface presentation of antigens (SPOA)"/>
    <property type="match status" value="1"/>
</dbReference>
<proteinExistence type="inferred from homology"/>
<evidence type="ECO:0000256" key="10">
    <source>
        <dbReference type="ARBA" id="ARBA00025044"/>
    </source>
</evidence>
<dbReference type="InterPro" id="IPR001543">
    <property type="entry name" value="FliN-like_C"/>
</dbReference>
<comment type="function">
    <text evidence="10">FliM is one of three proteins (FliG, FliN, FliM) that forms the rotor-mounted switch complex (C ring), located at the base of the basal body. This complex interacts with the CheY and CheZ chemotaxis proteins, in addition to contacting components of the motor that determine the direction of flagellar rotation.</text>
</comment>
<dbReference type="PANTHER" id="PTHR30034">
    <property type="entry name" value="FLAGELLAR MOTOR SWITCH PROTEIN FLIM"/>
    <property type="match status" value="1"/>
</dbReference>
<evidence type="ECO:0000256" key="6">
    <source>
        <dbReference type="ARBA" id="ARBA00022500"/>
    </source>
</evidence>
<accession>A0A556QPU3</accession>
<comment type="similarity">
    <text evidence="3">Belongs to the FliM family.</text>
</comment>
<evidence type="ECO:0000256" key="5">
    <source>
        <dbReference type="ARBA" id="ARBA00022475"/>
    </source>
</evidence>
<keyword evidence="5" id="KW-1003">Cell membrane</keyword>
<dbReference type="OrthoDB" id="5241113at2"/>
<dbReference type="Pfam" id="PF01052">
    <property type="entry name" value="FliMN_C"/>
    <property type="match status" value="1"/>
</dbReference>
<evidence type="ECO:0000256" key="7">
    <source>
        <dbReference type="ARBA" id="ARBA00022779"/>
    </source>
</evidence>
<keyword evidence="12" id="KW-0969">Cilium</keyword>
<dbReference type="PIRSF" id="PIRSF002888">
    <property type="entry name" value="FliM"/>
    <property type="match status" value="1"/>
</dbReference>
<evidence type="ECO:0000259" key="11">
    <source>
        <dbReference type="Pfam" id="PF01052"/>
    </source>
</evidence>
<comment type="subcellular location">
    <subcellularLocation>
        <location evidence="1">Bacterial flagellum basal body</location>
    </subcellularLocation>
    <subcellularLocation>
        <location evidence="2">Cell membrane</location>
        <topology evidence="2">Peripheral membrane protein</topology>
    </subcellularLocation>
</comment>
<dbReference type="InterPro" id="IPR036429">
    <property type="entry name" value="SpoA-like_sf"/>
</dbReference>
<dbReference type="GO" id="GO:0071978">
    <property type="term" value="P:bacterial-type flagellum-dependent swarming motility"/>
    <property type="evidence" value="ECO:0007669"/>
    <property type="project" value="TreeGrafter"/>
</dbReference>
<evidence type="ECO:0000256" key="9">
    <source>
        <dbReference type="ARBA" id="ARBA00023143"/>
    </source>
</evidence>
<keyword evidence="7" id="KW-0283">Flagellar rotation</keyword>
<evidence type="ECO:0000256" key="3">
    <source>
        <dbReference type="ARBA" id="ARBA00011049"/>
    </source>
</evidence>
<dbReference type="Gene3D" id="2.30.330.10">
    <property type="entry name" value="SpoA-like"/>
    <property type="match status" value="1"/>
</dbReference>
<dbReference type="GO" id="GO:0005886">
    <property type="term" value="C:plasma membrane"/>
    <property type="evidence" value="ECO:0007669"/>
    <property type="project" value="UniProtKB-SubCell"/>
</dbReference>
<evidence type="ECO:0000313" key="12">
    <source>
        <dbReference type="EMBL" id="TSJ78649.1"/>
    </source>
</evidence>
<dbReference type="SUPFAM" id="SSF103039">
    <property type="entry name" value="CheC-like"/>
    <property type="match status" value="1"/>
</dbReference>
<dbReference type="InterPro" id="IPR028976">
    <property type="entry name" value="CheC-like_sf"/>
</dbReference>